<evidence type="ECO:0000313" key="17">
    <source>
        <dbReference type="Proteomes" id="UP000383122"/>
    </source>
</evidence>
<dbReference type="InterPro" id="IPR045864">
    <property type="entry name" value="aa-tRNA-synth_II/BPL/LPL"/>
</dbReference>
<dbReference type="Pfam" id="PF00587">
    <property type="entry name" value="tRNA-synt_2b"/>
    <property type="match status" value="1"/>
</dbReference>
<dbReference type="SUPFAM" id="SSF55681">
    <property type="entry name" value="Class II aaRS and biotin synthetases"/>
    <property type="match status" value="1"/>
</dbReference>
<dbReference type="FunFam" id="3.10.20.30:FF:000005">
    <property type="entry name" value="Threonine--tRNA ligase"/>
    <property type="match status" value="1"/>
</dbReference>
<dbReference type="GO" id="GO:0005829">
    <property type="term" value="C:cytosol"/>
    <property type="evidence" value="ECO:0007669"/>
    <property type="project" value="TreeGrafter"/>
</dbReference>
<dbReference type="InterPro" id="IPR006195">
    <property type="entry name" value="aa-tRNA-synth_II"/>
</dbReference>
<evidence type="ECO:0000256" key="9">
    <source>
        <dbReference type="ARBA" id="ARBA00022884"/>
    </source>
</evidence>
<evidence type="ECO:0000313" key="16">
    <source>
        <dbReference type="EMBL" id="VVE62853.1"/>
    </source>
</evidence>
<feature type="region of interest" description="Catalytic" evidence="13">
    <location>
        <begin position="242"/>
        <end position="533"/>
    </location>
</feature>
<dbReference type="GO" id="GO:0000049">
    <property type="term" value="F:tRNA binding"/>
    <property type="evidence" value="ECO:0007669"/>
    <property type="project" value="UniProtKB-KW"/>
</dbReference>
<dbReference type="InterPro" id="IPR047246">
    <property type="entry name" value="ThrRS_anticodon"/>
</dbReference>
<keyword evidence="9 13" id="KW-0694">RNA-binding</keyword>
<evidence type="ECO:0000259" key="14">
    <source>
        <dbReference type="PROSITE" id="PS50862"/>
    </source>
</evidence>
<dbReference type="GO" id="GO:0046872">
    <property type="term" value="F:metal ion binding"/>
    <property type="evidence" value="ECO:0007669"/>
    <property type="project" value="UniProtKB-KW"/>
</dbReference>
<comment type="catalytic activity">
    <reaction evidence="12 13">
        <text>tRNA(Thr) + L-threonine + ATP = L-threonyl-tRNA(Thr) + AMP + diphosphate + H(+)</text>
        <dbReference type="Rhea" id="RHEA:24624"/>
        <dbReference type="Rhea" id="RHEA-COMP:9670"/>
        <dbReference type="Rhea" id="RHEA-COMP:9704"/>
        <dbReference type="ChEBI" id="CHEBI:15378"/>
        <dbReference type="ChEBI" id="CHEBI:30616"/>
        <dbReference type="ChEBI" id="CHEBI:33019"/>
        <dbReference type="ChEBI" id="CHEBI:57926"/>
        <dbReference type="ChEBI" id="CHEBI:78442"/>
        <dbReference type="ChEBI" id="CHEBI:78534"/>
        <dbReference type="ChEBI" id="CHEBI:456215"/>
        <dbReference type="EC" id="6.1.1.3"/>
    </reaction>
</comment>
<evidence type="ECO:0000256" key="3">
    <source>
        <dbReference type="ARBA" id="ARBA00022555"/>
    </source>
</evidence>
<keyword evidence="17" id="KW-1185">Reference proteome</keyword>
<dbReference type="Pfam" id="PF07973">
    <property type="entry name" value="tRNA_SAD"/>
    <property type="match status" value="1"/>
</dbReference>
<keyword evidence="7 13" id="KW-0862">Zinc</keyword>
<reference evidence="16 17" key="1">
    <citation type="submission" date="2019-08" db="EMBL/GenBank/DDBJ databases">
        <authorList>
            <person name="Peeters C."/>
        </authorList>
    </citation>
    <scope>NUCLEOTIDE SEQUENCE [LARGE SCALE GENOMIC DNA]</scope>
    <source>
        <strain evidence="16 17">LMG 31117</strain>
    </source>
</reference>
<dbReference type="InterPro" id="IPR012675">
    <property type="entry name" value="Beta-grasp_dom_sf"/>
</dbReference>
<dbReference type="SUPFAM" id="SSF52954">
    <property type="entry name" value="Class II aaRS ABD-related"/>
    <property type="match status" value="1"/>
</dbReference>
<keyword evidence="8 13" id="KW-0067">ATP-binding</keyword>
<dbReference type="EC" id="6.1.1.3" evidence="13"/>
<feature type="domain" description="TGS" evidence="15">
    <location>
        <begin position="1"/>
        <end position="61"/>
    </location>
</feature>
<dbReference type="InterPro" id="IPR002320">
    <property type="entry name" value="Thr-tRNA-ligase_IIa"/>
</dbReference>
<dbReference type="FunFam" id="3.30.980.10:FF:000005">
    <property type="entry name" value="Threonyl-tRNA synthetase, mitochondrial"/>
    <property type="match status" value="1"/>
</dbReference>
<evidence type="ECO:0000259" key="15">
    <source>
        <dbReference type="PROSITE" id="PS51880"/>
    </source>
</evidence>
<dbReference type="RefSeq" id="WP_150737245.1">
    <property type="nucleotide sequence ID" value="NZ_CABPSP010000002.1"/>
</dbReference>
<name>A0A5E4ZRF3_9BURK</name>
<dbReference type="Gene3D" id="3.30.930.10">
    <property type="entry name" value="Bira Bifunctional Protein, Domain 2"/>
    <property type="match status" value="1"/>
</dbReference>
<evidence type="ECO:0000256" key="1">
    <source>
        <dbReference type="ARBA" id="ARBA00008226"/>
    </source>
</evidence>
<dbReference type="SUPFAM" id="SSF55186">
    <property type="entry name" value="ThrRS/AlaRS common domain"/>
    <property type="match status" value="1"/>
</dbReference>
<dbReference type="Pfam" id="PF02824">
    <property type="entry name" value="TGS"/>
    <property type="match status" value="1"/>
</dbReference>
<organism evidence="16 17">
    <name type="scientific">Pandoraea anapnoica</name>
    <dbReference type="NCBI Taxonomy" id="2508301"/>
    <lineage>
        <taxon>Bacteria</taxon>
        <taxon>Pseudomonadati</taxon>
        <taxon>Pseudomonadota</taxon>
        <taxon>Betaproteobacteria</taxon>
        <taxon>Burkholderiales</taxon>
        <taxon>Burkholderiaceae</taxon>
        <taxon>Pandoraea</taxon>
    </lineage>
</organism>
<dbReference type="PANTHER" id="PTHR11451">
    <property type="entry name" value="THREONINE-TRNA LIGASE"/>
    <property type="match status" value="1"/>
</dbReference>
<accession>A0A5E4ZRF3</accession>
<keyword evidence="2 13" id="KW-0963">Cytoplasm</keyword>
<keyword evidence="4 13" id="KW-0436">Ligase</keyword>
<keyword evidence="10 13" id="KW-0648">Protein biosynthesis</keyword>
<proteinExistence type="inferred from homology"/>
<evidence type="ECO:0000256" key="7">
    <source>
        <dbReference type="ARBA" id="ARBA00022833"/>
    </source>
</evidence>
<dbReference type="FunFam" id="3.40.50.800:FF:000001">
    <property type="entry name" value="Threonine--tRNA ligase"/>
    <property type="match status" value="1"/>
</dbReference>
<evidence type="ECO:0000256" key="6">
    <source>
        <dbReference type="ARBA" id="ARBA00022741"/>
    </source>
</evidence>
<evidence type="ECO:0000256" key="11">
    <source>
        <dbReference type="ARBA" id="ARBA00023146"/>
    </source>
</evidence>
<dbReference type="OrthoDB" id="9802304at2"/>
<dbReference type="PROSITE" id="PS50862">
    <property type="entry name" value="AA_TRNA_LIGASE_II"/>
    <property type="match status" value="1"/>
</dbReference>
<dbReference type="InterPro" id="IPR033728">
    <property type="entry name" value="ThrRS_core"/>
</dbReference>
<feature type="binding site" evidence="13">
    <location>
        <position position="384"/>
    </location>
    <ligand>
        <name>Zn(2+)</name>
        <dbReference type="ChEBI" id="CHEBI:29105"/>
        <note>catalytic</note>
    </ligand>
</feature>
<dbReference type="CDD" id="cd01667">
    <property type="entry name" value="TGS_ThrRS"/>
    <property type="match status" value="1"/>
</dbReference>
<dbReference type="GO" id="GO:0006435">
    <property type="term" value="P:threonyl-tRNA aminoacylation"/>
    <property type="evidence" value="ECO:0007669"/>
    <property type="project" value="UniProtKB-UniRule"/>
</dbReference>
<dbReference type="InterPro" id="IPR018163">
    <property type="entry name" value="Thr/Ala-tRNA-synth_IIc_edit"/>
</dbReference>
<keyword evidence="6 13" id="KW-0547">Nucleotide-binding</keyword>
<dbReference type="GO" id="GO:0004829">
    <property type="term" value="F:threonine-tRNA ligase activity"/>
    <property type="evidence" value="ECO:0007669"/>
    <property type="project" value="UniProtKB-UniRule"/>
</dbReference>
<dbReference type="HAMAP" id="MF_00184">
    <property type="entry name" value="Thr_tRNA_synth"/>
    <property type="match status" value="1"/>
</dbReference>
<evidence type="ECO:0000256" key="10">
    <source>
        <dbReference type="ARBA" id="ARBA00022917"/>
    </source>
</evidence>
<dbReference type="InterPro" id="IPR012676">
    <property type="entry name" value="TGS-like"/>
</dbReference>
<dbReference type="Pfam" id="PF03129">
    <property type="entry name" value="HGTP_anticodon"/>
    <property type="match status" value="1"/>
</dbReference>
<dbReference type="InterPro" id="IPR002314">
    <property type="entry name" value="aa-tRNA-synt_IIb"/>
</dbReference>
<dbReference type="FunFam" id="3.30.930.10:FF:000002">
    <property type="entry name" value="Threonine--tRNA ligase"/>
    <property type="match status" value="1"/>
</dbReference>
<dbReference type="CDD" id="cd00860">
    <property type="entry name" value="ThrRS_anticodon"/>
    <property type="match status" value="1"/>
</dbReference>
<dbReference type="NCBIfam" id="TIGR00418">
    <property type="entry name" value="thrS"/>
    <property type="match status" value="1"/>
</dbReference>
<dbReference type="Proteomes" id="UP000383122">
    <property type="component" value="Unassembled WGS sequence"/>
</dbReference>
<comment type="subcellular location">
    <subcellularLocation>
        <location evidence="13">Cytoplasm</location>
    </subcellularLocation>
</comment>
<evidence type="ECO:0000256" key="13">
    <source>
        <dbReference type="HAMAP-Rule" id="MF_00184"/>
    </source>
</evidence>
<dbReference type="FunFam" id="3.30.54.20:FF:000002">
    <property type="entry name" value="Threonine--tRNA ligase"/>
    <property type="match status" value="1"/>
</dbReference>
<comment type="cofactor">
    <cofactor evidence="13">
        <name>Zn(2+)</name>
        <dbReference type="ChEBI" id="CHEBI:29105"/>
    </cofactor>
    <text evidence="13">Binds 1 zinc ion per subunit.</text>
</comment>
<evidence type="ECO:0000256" key="2">
    <source>
        <dbReference type="ARBA" id="ARBA00022490"/>
    </source>
</evidence>
<keyword evidence="11 13" id="KW-0030">Aminoacyl-tRNA synthetase</keyword>
<dbReference type="Gene3D" id="3.40.50.800">
    <property type="entry name" value="Anticodon-binding domain"/>
    <property type="match status" value="1"/>
</dbReference>
<dbReference type="CDD" id="cd00771">
    <property type="entry name" value="ThrRS_core"/>
    <property type="match status" value="1"/>
</dbReference>
<dbReference type="GO" id="GO:0005524">
    <property type="term" value="F:ATP binding"/>
    <property type="evidence" value="ECO:0007669"/>
    <property type="project" value="UniProtKB-UniRule"/>
</dbReference>
<dbReference type="AlphaFoldDB" id="A0A5E4ZRF3"/>
<feature type="domain" description="Aminoacyl-transfer RNA synthetases class-II family profile" evidence="14">
    <location>
        <begin position="242"/>
        <end position="533"/>
    </location>
</feature>
<dbReference type="PRINTS" id="PR01047">
    <property type="entry name" value="TRNASYNTHTHR"/>
</dbReference>
<dbReference type="SMART" id="SM00863">
    <property type="entry name" value="tRNA_SAD"/>
    <property type="match status" value="1"/>
</dbReference>
<dbReference type="Gene3D" id="3.30.54.20">
    <property type="match status" value="1"/>
</dbReference>
<comment type="subunit">
    <text evidence="13">Homodimer.</text>
</comment>
<keyword evidence="3 13" id="KW-0820">tRNA-binding</keyword>
<feature type="binding site" evidence="13">
    <location>
        <position position="510"/>
    </location>
    <ligand>
        <name>Zn(2+)</name>
        <dbReference type="ChEBI" id="CHEBI:29105"/>
        <note>catalytic</note>
    </ligand>
</feature>
<feature type="binding site" evidence="13">
    <location>
        <position position="333"/>
    </location>
    <ligand>
        <name>Zn(2+)</name>
        <dbReference type="ChEBI" id="CHEBI:29105"/>
        <note>catalytic</note>
    </ligand>
</feature>
<comment type="similarity">
    <text evidence="1 13">Belongs to the class-II aminoacyl-tRNA synthetase family.</text>
</comment>
<dbReference type="InterPro" id="IPR036621">
    <property type="entry name" value="Anticodon-bd_dom_sf"/>
</dbReference>
<dbReference type="InterPro" id="IPR004095">
    <property type="entry name" value="TGS"/>
</dbReference>
<protein>
    <recommendedName>
        <fullName evidence="13">Threonine--tRNA ligase</fullName>
        <ecNumber evidence="13">6.1.1.3</ecNumber>
    </recommendedName>
    <alternativeName>
        <fullName evidence="13">Threonyl-tRNA synthetase</fullName>
        <shortName evidence="13">ThrRS</shortName>
    </alternativeName>
</protein>
<dbReference type="Gene3D" id="3.10.20.30">
    <property type="match status" value="1"/>
</dbReference>
<gene>
    <name evidence="13" type="primary">thrS</name>
    <name evidence="16" type="ORF">PAN31117_01041</name>
</gene>
<sequence>MISVRLPDGSQRQYEAPLTVAQVAGSIGTGLAKAALAGRVDGKLVDTSYLIDHDVSLAIVTDKDADGLDVIRHSTAHLLAYAVKELFPEAQVTIGPVIENGFYYDFSFHRAFTPEDLEAIEKKMHELAKKDEPVTREVLSRDDAVRLFLSMGEKYKAEIIESIPATDEIGLYREGKFVDLCRGPHVPSTGKLKVFKLMKVAGAYWRGDAKNEQLQRIYGTAWTKKEDQDAYLHMLEEAEKRDHRKLGRALDFFHMQEEAPGLIFWHPKGWTLWQQVEQYMRRVYRNNGYQEVKGPQILDRSLWEKSGHWENYKDNMFTTESENRAYALKPMNCPGHVLIFNSALHSYRDLPLRYGEFGQCHRNEPSGGLHGLMRVRGFTQDDGHIFCTEDQILDECVNYTALLHAVYKDFGFTDMIYKVATRPEHRVGSDENWDKAEFALMESLRRSGCEFEIAEGDGAFYGPKIEYTLKDALGRQWQCGTMQVDFSMPERLDAEYVAEDNSRKRPVMLHRAILGSLERFIGILIEHHAGALPVWLAPEQVIVMNVSEKTADYAQEVTKKLKEQGLRARSDLRNEKISYKIREHSLQKVPYLVVVGDKEQEANTVAVRARGGVDLGVMPVDALIERLVQECASFK</sequence>
<dbReference type="InterPro" id="IPR012947">
    <property type="entry name" value="tRNA_SAD"/>
</dbReference>
<evidence type="ECO:0000256" key="5">
    <source>
        <dbReference type="ARBA" id="ARBA00022723"/>
    </source>
</evidence>
<evidence type="ECO:0000256" key="4">
    <source>
        <dbReference type="ARBA" id="ARBA00022598"/>
    </source>
</evidence>
<evidence type="ECO:0000256" key="12">
    <source>
        <dbReference type="ARBA" id="ARBA00049515"/>
    </source>
</evidence>
<dbReference type="PROSITE" id="PS51880">
    <property type="entry name" value="TGS"/>
    <property type="match status" value="1"/>
</dbReference>
<dbReference type="SUPFAM" id="SSF81271">
    <property type="entry name" value="TGS-like"/>
    <property type="match status" value="1"/>
</dbReference>
<keyword evidence="5 13" id="KW-0479">Metal-binding</keyword>
<evidence type="ECO:0000256" key="8">
    <source>
        <dbReference type="ARBA" id="ARBA00022840"/>
    </source>
</evidence>
<dbReference type="Gene3D" id="3.30.980.10">
    <property type="entry name" value="Threonyl-trna Synthetase, Chain A, domain 2"/>
    <property type="match status" value="1"/>
</dbReference>
<dbReference type="PANTHER" id="PTHR11451:SF44">
    <property type="entry name" value="THREONINE--TRNA LIGASE, CHLOROPLASTIC_MITOCHONDRIAL 2"/>
    <property type="match status" value="1"/>
</dbReference>
<dbReference type="InterPro" id="IPR004154">
    <property type="entry name" value="Anticodon-bd"/>
</dbReference>
<dbReference type="EMBL" id="CABPSP010000002">
    <property type="protein sequence ID" value="VVE62853.1"/>
    <property type="molecule type" value="Genomic_DNA"/>
</dbReference>